<proteinExistence type="inferred from homology"/>
<organism evidence="8 9">
    <name type="scientific">Winogradskyella bathintestinalis</name>
    <dbReference type="NCBI Taxonomy" id="3035208"/>
    <lineage>
        <taxon>Bacteria</taxon>
        <taxon>Pseudomonadati</taxon>
        <taxon>Bacteroidota</taxon>
        <taxon>Flavobacteriia</taxon>
        <taxon>Flavobacteriales</taxon>
        <taxon>Flavobacteriaceae</taxon>
        <taxon>Winogradskyella</taxon>
    </lineage>
</organism>
<evidence type="ECO:0000313" key="9">
    <source>
        <dbReference type="Proteomes" id="UP001231197"/>
    </source>
</evidence>
<dbReference type="PANTHER" id="PTHR10491">
    <property type="entry name" value="DTDP-4-DEHYDRORHAMNOSE REDUCTASE"/>
    <property type="match status" value="1"/>
</dbReference>
<reference evidence="8 9" key="1">
    <citation type="journal article" date="2023" name="Int. J. Syst. Evol. Microbiol.">
        <title>Winogradskyella bathintestinalis sp. nov., isolated from the intestine of the deep-sea loosejaw dragonfish, Malacosteus niger.</title>
        <authorList>
            <person name="Uniacke-Lowe S."/>
            <person name="Johnson C.N."/>
            <person name="Stanton C."/>
            <person name="Hill C."/>
            <person name="Ross P."/>
        </authorList>
    </citation>
    <scope>NUCLEOTIDE SEQUENCE [LARGE SCALE GENOMIC DNA]</scope>
    <source>
        <strain evidence="8 9">APC 3343</strain>
    </source>
</reference>
<evidence type="ECO:0000256" key="3">
    <source>
        <dbReference type="ARBA" id="ARBA00012929"/>
    </source>
</evidence>
<evidence type="ECO:0000256" key="6">
    <source>
        <dbReference type="RuleBase" id="RU364082"/>
    </source>
</evidence>
<evidence type="ECO:0000259" key="7">
    <source>
        <dbReference type="Pfam" id="PF04321"/>
    </source>
</evidence>
<comment type="pathway">
    <text evidence="1 6">Carbohydrate biosynthesis; dTDP-L-rhamnose biosynthesis.</text>
</comment>
<dbReference type="Gene3D" id="3.90.25.10">
    <property type="entry name" value="UDP-galactose 4-epimerase, domain 1"/>
    <property type="match status" value="1"/>
</dbReference>
<dbReference type="SUPFAM" id="SSF51735">
    <property type="entry name" value="NAD(P)-binding Rossmann-fold domains"/>
    <property type="match status" value="1"/>
</dbReference>
<dbReference type="CDD" id="cd05254">
    <property type="entry name" value="dTDP_HR_like_SDR_e"/>
    <property type="match status" value="1"/>
</dbReference>
<sequence length="289" mass="33032">MKKVIVLGASGQLGKTIRSITETDANNFVFISKNDLDITDKNKLVSFFESTAFDYCINCAAYTNVEGAESNVEDAFLINAEGAKNVAEVCEKYQVKLIHISTDYVFDGKSEMPYTTIDQPHPINQYGKSKLLGEQYIQDHLKEHYIIRTSWLYSLFGKNFLKTIINKIENDSVLNITTEEEGTPTSCVELAQFILYIIKTDNIPYGIYNFSANGSATWYEFAKEIVINLSPEKKDNILSTNTFKTVAKRPRYSVLNLKNTEKNYRELFTWQQSVAKIIEVYKNRYSSDL</sequence>
<dbReference type="RefSeq" id="WP_290205282.1">
    <property type="nucleotide sequence ID" value="NZ_JASDDK010000001.1"/>
</dbReference>
<keyword evidence="6 8" id="KW-0560">Oxidoreductase</keyword>
<dbReference type="EC" id="1.1.1.133" evidence="3 6"/>
<keyword evidence="9" id="KW-1185">Reference proteome</keyword>
<dbReference type="PANTHER" id="PTHR10491:SF4">
    <property type="entry name" value="METHIONINE ADENOSYLTRANSFERASE 2 SUBUNIT BETA"/>
    <property type="match status" value="1"/>
</dbReference>
<dbReference type="NCBIfam" id="TIGR01214">
    <property type="entry name" value="rmlD"/>
    <property type="match status" value="1"/>
</dbReference>
<comment type="catalytic activity">
    <reaction evidence="5">
        <text>dTDP-beta-L-rhamnose + NADP(+) = dTDP-4-dehydro-beta-L-rhamnose + NADPH + H(+)</text>
        <dbReference type="Rhea" id="RHEA:21796"/>
        <dbReference type="ChEBI" id="CHEBI:15378"/>
        <dbReference type="ChEBI" id="CHEBI:57510"/>
        <dbReference type="ChEBI" id="CHEBI:57783"/>
        <dbReference type="ChEBI" id="CHEBI:58349"/>
        <dbReference type="ChEBI" id="CHEBI:62830"/>
        <dbReference type="EC" id="1.1.1.133"/>
    </reaction>
</comment>
<dbReference type="Pfam" id="PF04321">
    <property type="entry name" value="RmlD_sub_bind"/>
    <property type="match status" value="1"/>
</dbReference>
<evidence type="ECO:0000256" key="5">
    <source>
        <dbReference type="ARBA" id="ARBA00048200"/>
    </source>
</evidence>
<evidence type="ECO:0000256" key="2">
    <source>
        <dbReference type="ARBA" id="ARBA00010944"/>
    </source>
</evidence>
<name>A0ABT7ZRE5_9FLAO</name>
<evidence type="ECO:0000256" key="4">
    <source>
        <dbReference type="ARBA" id="ARBA00017099"/>
    </source>
</evidence>
<keyword evidence="6" id="KW-0521">NADP</keyword>
<comment type="similarity">
    <text evidence="2 6">Belongs to the dTDP-4-dehydrorhamnose reductase family.</text>
</comment>
<dbReference type="InterPro" id="IPR029903">
    <property type="entry name" value="RmlD-like-bd"/>
</dbReference>
<accession>A0ABT7ZRE5</accession>
<dbReference type="InterPro" id="IPR005913">
    <property type="entry name" value="dTDP_dehydrorham_reduct"/>
</dbReference>
<dbReference type="InterPro" id="IPR036291">
    <property type="entry name" value="NAD(P)-bd_dom_sf"/>
</dbReference>
<dbReference type="EMBL" id="JASDDK010000001">
    <property type="protein sequence ID" value="MDN3491583.1"/>
    <property type="molecule type" value="Genomic_DNA"/>
</dbReference>
<dbReference type="Gene3D" id="3.40.50.720">
    <property type="entry name" value="NAD(P)-binding Rossmann-like Domain"/>
    <property type="match status" value="1"/>
</dbReference>
<feature type="domain" description="RmlD-like substrate binding" evidence="7">
    <location>
        <begin position="3"/>
        <end position="281"/>
    </location>
</feature>
<comment type="function">
    <text evidence="6">Catalyzes the reduction of dTDP-6-deoxy-L-lyxo-4-hexulose to yield dTDP-L-rhamnose.</text>
</comment>
<protein>
    <recommendedName>
        <fullName evidence="4 6">dTDP-4-dehydrorhamnose reductase</fullName>
        <ecNumber evidence="3 6">1.1.1.133</ecNumber>
    </recommendedName>
</protein>
<dbReference type="GO" id="GO:0008831">
    <property type="term" value="F:dTDP-4-dehydrorhamnose reductase activity"/>
    <property type="evidence" value="ECO:0007669"/>
    <property type="project" value="UniProtKB-EC"/>
</dbReference>
<comment type="caution">
    <text evidence="8">The sequence shown here is derived from an EMBL/GenBank/DDBJ whole genome shotgun (WGS) entry which is preliminary data.</text>
</comment>
<evidence type="ECO:0000313" key="8">
    <source>
        <dbReference type="EMBL" id="MDN3491583.1"/>
    </source>
</evidence>
<evidence type="ECO:0000256" key="1">
    <source>
        <dbReference type="ARBA" id="ARBA00004781"/>
    </source>
</evidence>
<gene>
    <name evidence="8" type="primary">rfbD</name>
    <name evidence="8" type="ORF">QMA06_02545</name>
</gene>
<dbReference type="Proteomes" id="UP001231197">
    <property type="component" value="Unassembled WGS sequence"/>
</dbReference>